<dbReference type="AlphaFoldDB" id="A0A367S5Q7"/>
<reference evidence="3 4" key="1">
    <citation type="submission" date="2016-04" db="EMBL/GenBank/DDBJ databases">
        <authorList>
            <person name="Evans L.H."/>
            <person name="Alamgir A."/>
            <person name="Owens N."/>
            <person name="Weber N.D."/>
            <person name="Virtaneva K."/>
            <person name="Barbian K."/>
            <person name="Babar A."/>
            <person name="Rosenke K."/>
        </authorList>
    </citation>
    <scope>NUCLEOTIDE SEQUENCE [LARGE SCALE GENOMIC DNA]</scope>
    <source>
        <strain evidence="3">NIES-2108</strain>
    </source>
</reference>
<evidence type="ECO:0000313" key="4">
    <source>
        <dbReference type="Proteomes" id="UP000252085"/>
    </source>
</evidence>
<organism evidence="3 4">
    <name type="scientific">Nostoc punctiforme NIES-2108</name>
    <dbReference type="NCBI Taxonomy" id="1356359"/>
    <lineage>
        <taxon>Bacteria</taxon>
        <taxon>Bacillati</taxon>
        <taxon>Cyanobacteriota</taxon>
        <taxon>Cyanophyceae</taxon>
        <taxon>Nostocales</taxon>
        <taxon>Nostocaceae</taxon>
        <taxon>Nostoc</taxon>
    </lineage>
</organism>
<protein>
    <recommendedName>
        <fullName evidence="2">Adenylyltransferase AadA C-terminal domain-containing protein</fullName>
    </recommendedName>
</protein>
<accession>A0A367S5Q7</accession>
<name>A0A367S5Q7_NOSPU</name>
<keyword evidence="1" id="KW-0808">Transferase</keyword>
<dbReference type="Pfam" id="PF13427">
    <property type="entry name" value="AadA_C"/>
    <property type="match status" value="1"/>
</dbReference>
<dbReference type="EMBL" id="LXQE01000004">
    <property type="protein sequence ID" value="RCJ42622.1"/>
    <property type="molecule type" value="Genomic_DNA"/>
</dbReference>
<feature type="domain" description="Adenylyltransferase AadA C-terminal" evidence="2">
    <location>
        <begin position="185"/>
        <end position="239"/>
    </location>
</feature>
<evidence type="ECO:0000259" key="2">
    <source>
        <dbReference type="Pfam" id="PF13427"/>
    </source>
</evidence>
<evidence type="ECO:0000313" key="3">
    <source>
        <dbReference type="EMBL" id="RCJ42622.1"/>
    </source>
</evidence>
<gene>
    <name evidence="3" type="ORF">A6769_36990</name>
</gene>
<proteinExistence type="predicted"/>
<sequence>MDTRIPECIHPVLNDYLLLLQIELPGLIEGFYIHGSIALNAFNPYLSDIDFITILIRQATTSEVKKLKAVHKKLELSYPQWKLEGSYLLLEDIGREQPEIAPYPYYHDSALHSAGYHDINQTTWWVLKHRGICLIGLSPENLAFTLDWNLLQRKMKENLNSYWVSWTRSPSKLAYLLTDSGFEWAVLGVLRLFYVLREDEIVSKTEAGRYALVHLPPKWHQLIQEAINLREIRHGSSYRSKVSRAVEAVRFLRYVINVCNEIRI</sequence>
<dbReference type="InterPro" id="IPR025184">
    <property type="entry name" value="AadA_C"/>
</dbReference>
<dbReference type="Proteomes" id="UP000252085">
    <property type="component" value="Unassembled WGS sequence"/>
</dbReference>
<evidence type="ECO:0000256" key="1">
    <source>
        <dbReference type="ARBA" id="ARBA00022679"/>
    </source>
</evidence>
<dbReference type="GO" id="GO:0016740">
    <property type="term" value="F:transferase activity"/>
    <property type="evidence" value="ECO:0007669"/>
    <property type="project" value="UniProtKB-KW"/>
</dbReference>
<comment type="caution">
    <text evidence="3">The sequence shown here is derived from an EMBL/GenBank/DDBJ whole genome shotgun (WGS) entry which is preliminary data.</text>
</comment>